<dbReference type="OrthoDB" id="8086619at2"/>
<proteinExistence type="predicted"/>
<name>A0A2S7IUJ9_9HYPH</name>
<dbReference type="AlphaFoldDB" id="A0A2S7IUJ9"/>
<gene>
    <name evidence="1" type="ORF">C3731_20605</name>
</gene>
<evidence type="ECO:0000313" key="1">
    <source>
        <dbReference type="EMBL" id="PQA71691.1"/>
    </source>
</evidence>
<dbReference type="Proteomes" id="UP000238493">
    <property type="component" value="Unassembled WGS sequence"/>
</dbReference>
<evidence type="ECO:0000313" key="2">
    <source>
        <dbReference type="Proteomes" id="UP000238493"/>
    </source>
</evidence>
<keyword evidence="2" id="KW-1185">Reference proteome</keyword>
<comment type="caution">
    <text evidence="1">The sequence shown here is derived from an EMBL/GenBank/DDBJ whole genome shotgun (WGS) entry which is preliminary data.</text>
</comment>
<dbReference type="EMBL" id="PTRC01000051">
    <property type="protein sequence ID" value="PQA71691.1"/>
    <property type="molecule type" value="Genomic_DNA"/>
</dbReference>
<sequence>MPKPSKKELKALNEIAQSASERFQRESAMQFGECAINLMATCMPMACVTEWLRRQADILDEYG</sequence>
<protein>
    <submittedName>
        <fullName evidence="1">Uncharacterized protein</fullName>
    </submittedName>
</protein>
<accession>A0A2S7IUJ9</accession>
<dbReference type="RefSeq" id="WP_104757466.1">
    <property type="nucleotide sequence ID" value="NZ_PTRC01000051.1"/>
</dbReference>
<reference evidence="1 2" key="1">
    <citation type="submission" date="2018-02" db="EMBL/GenBank/DDBJ databases">
        <title>Draft genome sequence of Ochrobactrum oryzae found in Brazil.</title>
        <authorList>
            <person name="Cerdeira L."/>
            <person name="Andrade F."/>
            <person name="Zacariotto T."/>
            <person name="Barbosa B."/>
            <person name="Santos S."/>
            <person name="Cassetari V."/>
            <person name="Lincopan N."/>
        </authorList>
    </citation>
    <scope>NUCLEOTIDE SEQUENCE [LARGE SCALE GENOMIC DNA]</scope>
    <source>
        <strain evidence="1 2">OA447</strain>
    </source>
</reference>
<organism evidence="1 2">
    <name type="scientific">Brucella oryzae</name>
    <dbReference type="NCBI Taxonomy" id="335286"/>
    <lineage>
        <taxon>Bacteria</taxon>
        <taxon>Pseudomonadati</taxon>
        <taxon>Pseudomonadota</taxon>
        <taxon>Alphaproteobacteria</taxon>
        <taxon>Hyphomicrobiales</taxon>
        <taxon>Brucellaceae</taxon>
        <taxon>Brucella/Ochrobactrum group</taxon>
        <taxon>Brucella</taxon>
    </lineage>
</organism>